<dbReference type="Pfam" id="PF00085">
    <property type="entry name" value="Thioredoxin"/>
    <property type="match status" value="1"/>
</dbReference>
<evidence type="ECO:0000259" key="1">
    <source>
        <dbReference type="PROSITE" id="PS51352"/>
    </source>
</evidence>
<evidence type="ECO:0000313" key="3">
    <source>
        <dbReference type="Proteomes" id="UP001500604"/>
    </source>
</evidence>
<dbReference type="InterPro" id="IPR036249">
    <property type="entry name" value="Thioredoxin-like_sf"/>
</dbReference>
<gene>
    <name evidence="2" type="primary">trxA_1</name>
    <name evidence="2" type="ORF">GCM10023116_14180</name>
</gene>
<dbReference type="PROSITE" id="PS51352">
    <property type="entry name" value="THIOREDOXIN_2"/>
    <property type="match status" value="1"/>
</dbReference>
<reference evidence="3" key="1">
    <citation type="journal article" date="2019" name="Int. J. Syst. Evol. Microbiol.">
        <title>The Global Catalogue of Microorganisms (GCM) 10K type strain sequencing project: providing services to taxonomists for standard genome sequencing and annotation.</title>
        <authorList>
            <consortium name="The Broad Institute Genomics Platform"/>
            <consortium name="The Broad Institute Genome Sequencing Center for Infectious Disease"/>
            <person name="Wu L."/>
            <person name="Ma J."/>
        </authorList>
    </citation>
    <scope>NUCLEOTIDE SEQUENCE [LARGE SCALE GENOMIC DNA]</scope>
    <source>
        <strain evidence="3">JCM 17805</strain>
    </source>
</reference>
<feature type="domain" description="Thioredoxin" evidence="1">
    <location>
        <begin position="1"/>
        <end position="121"/>
    </location>
</feature>
<dbReference type="Pfam" id="PF14561">
    <property type="entry name" value="TPR_20"/>
    <property type="match status" value="1"/>
</dbReference>
<protein>
    <submittedName>
        <fullName evidence="2">Thioredoxin</fullName>
    </submittedName>
</protein>
<keyword evidence="3" id="KW-1185">Reference proteome</keyword>
<evidence type="ECO:0000313" key="2">
    <source>
        <dbReference type="EMBL" id="GAA4649144.1"/>
    </source>
</evidence>
<sequence>MNPTANVIEVTADNLHSEVLERSKSVPVLLDIWADWCQPCKMLMPILMKLVESYQGKFVLAKLNAEDPDPQVQQIAQSLMMQLGVRSIPALIFLHEGKPVQVLTGMQQEGDLRAILDQLTMSPAERVQAQVEALVADGQPEQALQLLQELLQEEPENMGLQVLQANLLLQLGRVADASQLLDALPDDAPGIAQPKARLALLGLAGDIADRASVDAQVAANEKDHEARYQLAIHQLLADEPELALENLLCIIRHDREFREDGARTLMLKFFEQQGNADPLVRRFRSRLFALMH</sequence>
<name>A0ABP8V0M0_9GAMM</name>
<proteinExistence type="predicted"/>
<accession>A0ABP8V0M0</accession>
<dbReference type="PANTHER" id="PTHR45663">
    <property type="entry name" value="GEO12009P1"/>
    <property type="match status" value="1"/>
</dbReference>
<dbReference type="InterPro" id="IPR013766">
    <property type="entry name" value="Thioredoxin_domain"/>
</dbReference>
<dbReference type="EMBL" id="BAABFL010000121">
    <property type="protein sequence ID" value="GAA4649144.1"/>
    <property type="molecule type" value="Genomic_DNA"/>
</dbReference>
<dbReference type="Pfam" id="PF14559">
    <property type="entry name" value="TPR_19"/>
    <property type="match status" value="1"/>
</dbReference>
<dbReference type="RefSeq" id="WP_345194909.1">
    <property type="nucleotide sequence ID" value="NZ_BAABFL010000121.1"/>
</dbReference>
<dbReference type="InterPro" id="IPR011990">
    <property type="entry name" value="TPR-like_helical_dom_sf"/>
</dbReference>
<dbReference type="Proteomes" id="UP001500604">
    <property type="component" value="Unassembled WGS sequence"/>
</dbReference>
<dbReference type="PANTHER" id="PTHR45663:SF11">
    <property type="entry name" value="GEO12009P1"/>
    <property type="match status" value="1"/>
</dbReference>
<dbReference type="Gene3D" id="3.40.30.10">
    <property type="entry name" value="Glutaredoxin"/>
    <property type="match status" value="1"/>
</dbReference>
<dbReference type="SUPFAM" id="SSF52833">
    <property type="entry name" value="Thioredoxin-like"/>
    <property type="match status" value="1"/>
</dbReference>
<dbReference type="CDD" id="cd02956">
    <property type="entry name" value="ybbN"/>
    <property type="match status" value="1"/>
</dbReference>
<dbReference type="Gene3D" id="1.25.40.10">
    <property type="entry name" value="Tetratricopeptide repeat domain"/>
    <property type="match status" value="2"/>
</dbReference>
<dbReference type="SUPFAM" id="SSF48452">
    <property type="entry name" value="TPR-like"/>
    <property type="match status" value="1"/>
</dbReference>
<organism evidence="2 3">
    <name type="scientific">Kistimonas scapharcae</name>
    <dbReference type="NCBI Taxonomy" id="1036133"/>
    <lineage>
        <taxon>Bacteria</taxon>
        <taxon>Pseudomonadati</taxon>
        <taxon>Pseudomonadota</taxon>
        <taxon>Gammaproteobacteria</taxon>
        <taxon>Oceanospirillales</taxon>
        <taxon>Endozoicomonadaceae</taxon>
        <taxon>Kistimonas</taxon>
    </lineage>
</organism>
<comment type="caution">
    <text evidence="2">The sequence shown here is derived from an EMBL/GenBank/DDBJ whole genome shotgun (WGS) entry which is preliminary data.</text>
</comment>